<dbReference type="Proteomes" id="UP000593765">
    <property type="component" value="Chromosome"/>
</dbReference>
<evidence type="ECO:0000313" key="7">
    <source>
        <dbReference type="Proteomes" id="UP000593765"/>
    </source>
</evidence>
<evidence type="ECO:0000313" key="6">
    <source>
        <dbReference type="EMBL" id="QOV92285.1"/>
    </source>
</evidence>
<dbReference type="InterPro" id="IPR050057">
    <property type="entry name" value="Prokaryotic/Mito_RF"/>
</dbReference>
<dbReference type="KEGG" id="hbs:IPV69_13370"/>
<gene>
    <name evidence="6" type="ORF">IPV69_13370</name>
</gene>
<dbReference type="GO" id="GO:0005737">
    <property type="term" value="C:cytoplasm"/>
    <property type="evidence" value="ECO:0007669"/>
    <property type="project" value="UniProtKB-ARBA"/>
</dbReference>
<comment type="similarity">
    <text evidence="2">Belongs to the prokaryotic/mitochondrial release factor family.</text>
</comment>
<protein>
    <submittedName>
        <fullName evidence="6">PCRF domain-containing protein</fullName>
    </submittedName>
</protein>
<reference evidence="6 7" key="1">
    <citation type="submission" date="2020-10" db="EMBL/GenBank/DDBJ databases">
        <title>Wide distribution of Phycisphaera-like planctomycetes from WD2101 soil group in peatlands and genome analysis of the first cultivated representative.</title>
        <authorList>
            <person name="Dedysh S.N."/>
            <person name="Beletsky A.V."/>
            <person name="Ivanova A."/>
            <person name="Kulichevskaya I.S."/>
            <person name="Suzina N.E."/>
            <person name="Philippov D.A."/>
            <person name="Rakitin A.L."/>
            <person name="Mardanov A.V."/>
            <person name="Ravin N.V."/>
        </authorList>
    </citation>
    <scope>NUCLEOTIDE SEQUENCE [LARGE SCALE GENOMIC DNA]</scope>
    <source>
        <strain evidence="6 7">M1803</strain>
    </source>
</reference>
<organism evidence="6 7">
    <name type="scientific">Humisphaera borealis</name>
    <dbReference type="NCBI Taxonomy" id="2807512"/>
    <lineage>
        <taxon>Bacteria</taxon>
        <taxon>Pseudomonadati</taxon>
        <taxon>Planctomycetota</taxon>
        <taxon>Phycisphaerae</taxon>
        <taxon>Tepidisphaerales</taxon>
        <taxon>Tepidisphaeraceae</taxon>
        <taxon>Humisphaera</taxon>
    </lineage>
</organism>
<dbReference type="RefSeq" id="WP_206295619.1">
    <property type="nucleotide sequence ID" value="NZ_CP063458.1"/>
</dbReference>
<dbReference type="EMBL" id="CP063458">
    <property type="protein sequence ID" value="QOV92285.1"/>
    <property type="molecule type" value="Genomic_DNA"/>
</dbReference>
<sequence length="368" mass="41046">MNDVSAEPTTLLRKLRETADRYEQIVDTLNDPATFSNSQKLVALTREKGSLEGVVGRYRDYLKVRDEVASLKEMSAGGDAEMAELAAAELPDAQAKVSQMLEALKDEFVAAEDKAVDSFFLEIRAGTGGDEAALFAGDLFEMYRKYSEQHRWRFDVSDFSTSERGGFKEVVVNIKGNGAYRHLRFEAGGHRVQRVPETETAGRIHTSLATVAVLPELPDVKIDINPKDVEEGGCRGGGPGGQNVNKVETGWRLLHKPSGLQFKMTEHKSQGQNKERAWALLRATLYEMERSKQHQHLTASRKAMMGSGDRSQRIRTYNFPQNRCTDHRLGGEGAGEKNFNLTAVVAGDMDPVIMALWELDKQQRLEEL</sequence>
<dbReference type="InterPro" id="IPR005139">
    <property type="entry name" value="PCRF"/>
</dbReference>
<dbReference type="SMART" id="SM00937">
    <property type="entry name" value="PCRF"/>
    <property type="match status" value="1"/>
</dbReference>
<evidence type="ECO:0000256" key="2">
    <source>
        <dbReference type="ARBA" id="ARBA00010835"/>
    </source>
</evidence>
<dbReference type="FunFam" id="3.30.70.1660:FF:000002">
    <property type="entry name" value="Peptide chain release factor 1"/>
    <property type="match status" value="1"/>
</dbReference>
<keyword evidence="7" id="KW-1185">Reference proteome</keyword>
<dbReference type="PANTHER" id="PTHR43804:SF7">
    <property type="entry name" value="LD18447P"/>
    <property type="match status" value="1"/>
</dbReference>
<proteinExistence type="inferred from homology"/>
<evidence type="ECO:0000256" key="1">
    <source>
        <dbReference type="ARBA" id="ARBA00002986"/>
    </source>
</evidence>
<feature type="domain" description="Peptide chain release factor" evidence="5">
    <location>
        <begin position="73"/>
        <end position="186"/>
    </location>
</feature>
<dbReference type="InterPro" id="IPR000352">
    <property type="entry name" value="Pep_chain_release_fac_I"/>
</dbReference>
<dbReference type="Gene3D" id="3.30.160.20">
    <property type="match status" value="1"/>
</dbReference>
<dbReference type="GO" id="GO:0003747">
    <property type="term" value="F:translation release factor activity"/>
    <property type="evidence" value="ECO:0007669"/>
    <property type="project" value="InterPro"/>
</dbReference>
<dbReference type="Gene3D" id="6.10.140.1950">
    <property type="match status" value="1"/>
</dbReference>
<dbReference type="PANTHER" id="PTHR43804">
    <property type="entry name" value="LD18447P"/>
    <property type="match status" value="1"/>
</dbReference>
<dbReference type="Gene3D" id="3.30.70.1660">
    <property type="match status" value="2"/>
</dbReference>
<name>A0A7M2X3M9_9BACT</name>
<comment type="function">
    <text evidence="1">Peptide chain release factor 1 directs the termination of translation in response to the peptide chain termination codons UAG and UAA.</text>
</comment>
<evidence type="ECO:0000259" key="5">
    <source>
        <dbReference type="SMART" id="SM00937"/>
    </source>
</evidence>
<accession>A0A7M2X3M9</accession>
<dbReference type="Pfam" id="PF00472">
    <property type="entry name" value="RF-1"/>
    <property type="match status" value="1"/>
</dbReference>
<keyword evidence="3" id="KW-0488">Methylation</keyword>
<dbReference type="AlphaFoldDB" id="A0A7M2X3M9"/>
<dbReference type="Pfam" id="PF03462">
    <property type="entry name" value="PCRF"/>
    <property type="match status" value="1"/>
</dbReference>
<evidence type="ECO:0000256" key="3">
    <source>
        <dbReference type="ARBA" id="ARBA00022481"/>
    </source>
</evidence>
<keyword evidence="4" id="KW-0648">Protein biosynthesis</keyword>
<evidence type="ECO:0000256" key="4">
    <source>
        <dbReference type="ARBA" id="ARBA00022917"/>
    </source>
</evidence>
<dbReference type="SUPFAM" id="SSF75620">
    <property type="entry name" value="Release factor"/>
    <property type="match status" value="1"/>
</dbReference>
<dbReference type="InterPro" id="IPR045853">
    <property type="entry name" value="Pep_chain_release_fac_I_sf"/>
</dbReference>